<dbReference type="InterPro" id="IPR022893">
    <property type="entry name" value="Shikimate_DH_fam"/>
</dbReference>
<dbReference type="Gene3D" id="3.40.50.720">
    <property type="entry name" value="NAD(P)-binding Rossmann-like Domain"/>
    <property type="match status" value="1"/>
</dbReference>
<dbReference type="InterPro" id="IPR036291">
    <property type="entry name" value="NAD(P)-bd_dom_sf"/>
</dbReference>
<dbReference type="Proteomes" id="UP000652761">
    <property type="component" value="Unassembled WGS sequence"/>
</dbReference>
<comment type="caution">
    <text evidence="1">The sequence shown here is derived from an EMBL/GenBank/DDBJ whole genome shotgun (WGS) entry which is preliminary data.</text>
</comment>
<dbReference type="OrthoDB" id="1721479at2759"/>
<dbReference type="PANTHER" id="PTHR21089">
    <property type="entry name" value="SHIKIMATE DEHYDROGENASE"/>
    <property type="match status" value="1"/>
</dbReference>
<evidence type="ECO:0000313" key="1">
    <source>
        <dbReference type="EMBL" id="MQL84344.1"/>
    </source>
</evidence>
<proteinExistence type="predicted"/>
<organism evidence="1 2">
    <name type="scientific">Colocasia esculenta</name>
    <name type="common">Wild taro</name>
    <name type="synonym">Arum esculentum</name>
    <dbReference type="NCBI Taxonomy" id="4460"/>
    <lineage>
        <taxon>Eukaryota</taxon>
        <taxon>Viridiplantae</taxon>
        <taxon>Streptophyta</taxon>
        <taxon>Embryophyta</taxon>
        <taxon>Tracheophyta</taxon>
        <taxon>Spermatophyta</taxon>
        <taxon>Magnoliopsida</taxon>
        <taxon>Liliopsida</taxon>
        <taxon>Araceae</taxon>
        <taxon>Aroideae</taxon>
        <taxon>Colocasieae</taxon>
        <taxon>Colocasia</taxon>
    </lineage>
</organism>
<dbReference type="EMBL" id="NMUH01000755">
    <property type="protein sequence ID" value="MQL84344.1"/>
    <property type="molecule type" value="Genomic_DNA"/>
</dbReference>
<sequence length="186" mass="21422">MVVCVRRVETDPGSGILTRFVLCPIDTLDAINRQQEHMEILPLTFSFHKELWDCKTPGPWFILSAYCHFSLSSNVQHALKSYDVVFDAVYTPKMTRLLREAEESGATVVSGLEMFIRQAMGQFEIFTGLQVYARYYNKRQITRNSKYSQAYKDSDTHVEMMGLLLRSRPRHDLIVVHRDLGGSELP</sequence>
<dbReference type="SUPFAM" id="SSF51735">
    <property type="entry name" value="NAD(P)-binding Rossmann-fold domains"/>
    <property type="match status" value="1"/>
</dbReference>
<protein>
    <submittedName>
        <fullName evidence="1">Uncharacterized protein</fullName>
    </submittedName>
</protein>
<evidence type="ECO:0000313" key="2">
    <source>
        <dbReference type="Proteomes" id="UP000652761"/>
    </source>
</evidence>
<reference evidence="1" key="1">
    <citation type="submission" date="2017-07" db="EMBL/GenBank/DDBJ databases">
        <title>Taro Niue Genome Assembly and Annotation.</title>
        <authorList>
            <person name="Atibalentja N."/>
            <person name="Keating K."/>
            <person name="Fields C.J."/>
        </authorList>
    </citation>
    <scope>NUCLEOTIDE SEQUENCE</scope>
    <source>
        <strain evidence="1">Niue_2</strain>
        <tissue evidence="1">Leaf</tissue>
    </source>
</reference>
<dbReference type="GO" id="GO:0019632">
    <property type="term" value="P:shikimate metabolic process"/>
    <property type="evidence" value="ECO:0007669"/>
    <property type="project" value="TreeGrafter"/>
</dbReference>
<name>A0A843URE9_COLES</name>
<dbReference type="PANTHER" id="PTHR21089:SF1">
    <property type="entry name" value="BIFUNCTIONAL 3-DEHYDROQUINATE DEHYDRATASE_SHIKIMATE DEHYDROGENASE, CHLOROPLASTIC"/>
    <property type="match status" value="1"/>
</dbReference>
<gene>
    <name evidence="1" type="ORF">Taro_016849</name>
</gene>
<dbReference type="GO" id="GO:0009423">
    <property type="term" value="P:chorismate biosynthetic process"/>
    <property type="evidence" value="ECO:0007669"/>
    <property type="project" value="TreeGrafter"/>
</dbReference>
<accession>A0A843URE9</accession>
<dbReference type="AlphaFoldDB" id="A0A843URE9"/>
<dbReference type="GO" id="GO:0004764">
    <property type="term" value="F:shikimate 3-dehydrogenase (NADP+) activity"/>
    <property type="evidence" value="ECO:0007669"/>
    <property type="project" value="InterPro"/>
</dbReference>
<keyword evidence="2" id="KW-1185">Reference proteome</keyword>